<keyword evidence="5 10" id="KW-0548">Nucleotidyltransferase</keyword>
<keyword evidence="6 10" id="KW-0547">Nucleotide-binding</keyword>
<dbReference type="EC" id="2.7.7.85" evidence="10"/>
<dbReference type="HAMAP" id="MF_01499">
    <property type="entry name" value="DacA"/>
    <property type="match status" value="1"/>
</dbReference>
<feature type="transmembrane region" description="Helical" evidence="10">
    <location>
        <begin position="6"/>
        <end position="26"/>
    </location>
</feature>
<dbReference type="PANTHER" id="PTHR34185">
    <property type="entry name" value="DIADENYLATE CYCLASE"/>
    <property type="match status" value="1"/>
</dbReference>
<dbReference type="AlphaFoldDB" id="A0AAE3VCH5"/>
<comment type="subunit">
    <text evidence="10">Probably a homodimer.</text>
</comment>
<dbReference type="InterPro" id="IPR036888">
    <property type="entry name" value="DNA_integrity_DisA_N_sf"/>
</dbReference>
<evidence type="ECO:0000256" key="6">
    <source>
        <dbReference type="ARBA" id="ARBA00022741"/>
    </source>
</evidence>
<evidence type="ECO:0000256" key="7">
    <source>
        <dbReference type="ARBA" id="ARBA00022840"/>
    </source>
</evidence>
<keyword evidence="7 10" id="KW-0067">ATP-binding</keyword>
<dbReference type="GO" id="GO:0004016">
    <property type="term" value="F:adenylate cyclase activity"/>
    <property type="evidence" value="ECO:0007669"/>
    <property type="project" value="UniProtKB-UniRule"/>
</dbReference>
<dbReference type="PANTHER" id="PTHR34185:SF1">
    <property type="entry name" value="DIADENYLATE CYCLASE"/>
    <property type="match status" value="1"/>
</dbReference>
<dbReference type="SUPFAM" id="SSF143597">
    <property type="entry name" value="YojJ-like"/>
    <property type="match status" value="1"/>
</dbReference>
<accession>A0AAE3VCH5</accession>
<comment type="similarity">
    <text evidence="10">Belongs to the adenylate cyclase family. DacA/CdaA subfamily.</text>
</comment>
<name>A0AAE3VCH5_9BACT</name>
<feature type="domain" description="DAC" evidence="11">
    <location>
        <begin position="80"/>
        <end position="245"/>
    </location>
</feature>
<dbReference type="InterPro" id="IPR034701">
    <property type="entry name" value="CdaA"/>
</dbReference>
<protein>
    <recommendedName>
        <fullName evidence="10">Diadenylate cyclase</fullName>
        <shortName evidence="10">DAC</shortName>
        <ecNumber evidence="10">2.7.7.85</ecNumber>
    </recommendedName>
    <alternativeName>
        <fullName evidence="10">Cyclic-di-AMP synthase</fullName>
        <shortName evidence="10">c-di-AMP synthase</shortName>
    </alternativeName>
</protein>
<dbReference type="InterPro" id="IPR003390">
    <property type="entry name" value="DNA_integrity_scan_DisA_N"/>
</dbReference>
<evidence type="ECO:0000259" key="11">
    <source>
        <dbReference type="PROSITE" id="PS51794"/>
    </source>
</evidence>
<comment type="catalytic activity">
    <reaction evidence="1 10">
        <text>2 ATP = 3',3'-c-di-AMP + 2 diphosphate</text>
        <dbReference type="Rhea" id="RHEA:35655"/>
        <dbReference type="ChEBI" id="CHEBI:30616"/>
        <dbReference type="ChEBI" id="CHEBI:33019"/>
        <dbReference type="ChEBI" id="CHEBI:71500"/>
        <dbReference type="EC" id="2.7.7.85"/>
    </reaction>
</comment>
<keyword evidence="4 10" id="KW-0812">Transmembrane</keyword>
<keyword evidence="2 10" id="KW-1003">Cell membrane</keyword>
<dbReference type="PIRSF" id="PIRSF004793">
    <property type="entry name" value="UCP004793"/>
    <property type="match status" value="1"/>
</dbReference>
<evidence type="ECO:0000256" key="3">
    <source>
        <dbReference type="ARBA" id="ARBA00022679"/>
    </source>
</evidence>
<evidence type="ECO:0000256" key="5">
    <source>
        <dbReference type="ARBA" id="ARBA00022695"/>
    </source>
</evidence>
<evidence type="ECO:0000256" key="9">
    <source>
        <dbReference type="ARBA" id="ARBA00023136"/>
    </source>
</evidence>
<sequence length="290" mass="32603">MRDQLFVIIRNLFEIGILAALFYLLLRLLRGTRGLVMLSSIFMLFALLQTATFILDLSVLSWILQKMLYFMPFIVLIIFQNEIRRILTVISIQYLRMQHWQKRGQMLENPLVKILCDICDNLSQNSTGALIAIEQKISLNSHAETGKIINAPLLPDNSLVETIFYSGTPLHDGGIVIRKDSIYAAGCVFPLCEKEDFRSAHGMRHQAAVGLSEQTDAIVIVVSEETGAISIAFNGHLRTMGNIDQFHQQLKVLLPPEPALAPRIASWSPMQWLGALAIKKNKTVTDDSKE</sequence>
<dbReference type="Gene3D" id="3.40.1700.10">
    <property type="entry name" value="DNA integrity scanning protein, DisA, N-terminal domain"/>
    <property type="match status" value="1"/>
</dbReference>
<evidence type="ECO:0000256" key="2">
    <source>
        <dbReference type="ARBA" id="ARBA00022475"/>
    </source>
</evidence>
<gene>
    <name evidence="10" type="primary">dacA</name>
    <name evidence="12" type="ORF">J3R75_000069</name>
</gene>
<evidence type="ECO:0000256" key="8">
    <source>
        <dbReference type="ARBA" id="ARBA00022989"/>
    </source>
</evidence>
<keyword evidence="3 10" id="KW-0808">Transferase</keyword>
<dbReference type="InterPro" id="IPR050338">
    <property type="entry name" value="DisA"/>
</dbReference>
<keyword evidence="13" id="KW-1185">Reference proteome</keyword>
<evidence type="ECO:0000256" key="10">
    <source>
        <dbReference type="HAMAP-Rule" id="MF_01499"/>
    </source>
</evidence>
<dbReference type="PROSITE" id="PS51794">
    <property type="entry name" value="DAC"/>
    <property type="match status" value="1"/>
</dbReference>
<dbReference type="Proteomes" id="UP001238163">
    <property type="component" value="Unassembled WGS sequence"/>
</dbReference>
<comment type="function">
    <text evidence="10">Catalyzes the condensation of 2 ATP molecules into cyclic di-AMP (c-di-AMP), a second messenger used to regulate differing processes in different bacteria.</text>
</comment>
<evidence type="ECO:0000256" key="4">
    <source>
        <dbReference type="ARBA" id="ARBA00022692"/>
    </source>
</evidence>
<proteinExistence type="inferred from homology"/>
<feature type="transmembrane region" description="Helical" evidence="10">
    <location>
        <begin position="35"/>
        <end position="54"/>
    </location>
</feature>
<dbReference type="InterPro" id="IPR014046">
    <property type="entry name" value="C-di-AMP_synthase"/>
</dbReference>
<dbReference type="GO" id="GO:0005524">
    <property type="term" value="F:ATP binding"/>
    <property type="evidence" value="ECO:0007669"/>
    <property type="project" value="UniProtKB-UniRule"/>
</dbReference>
<evidence type="ECO:0000256" key="1">
    <source>
        <dbReference type="ARBA" id="ARBA00000877"/>
    </source>
</evidence>
<comment type="caution">
    <text evidence="12">The sequence shown here is derived from an EMBL/GenBank/DDBJ whole genome shotgun (WGS) entry which is preliminary data.</text>
</comment>
<dbReference type="GO" id="GO:0106408">
    <property type="term" value="F:diadenylate cyclase activity"/>
    <property type="evidence" value="ECO:0007669"/>
    <property type="project" value="UniProtKB-EC"/>
</dbReference>
<dbReference type="GO" id="GO:0006171">
    <property type="term" value="P:cAMP biosynthetic process"/>
    <property type="evidence" value="ECO:0007669"/>
    <property type="project" value="InterPro"/>
</dbReference>
<dbReference type="RefSeq" id="WP_307259125.1">
    <property type="nucleotide sequence ID" value="NZ_JAUSVL010000001.1"/>
</dbReference>
<keyword evidence="8 10" id="KW-1133">Transmembrane helix</keyword>
<organism evidence="12 13">
    <name type="scientific">Oligosphaera ethanolica</name>
    <dbReference type="NCBI Taxonomy" id="760260"/>
    <lineage>
        <taxon>Bacteria</taxon>
        <taxon>Pseudomonadati</taxon>
        <taxon>Lentisphaerota</taxon>
        <taxon>Oligosphaeria</taxon>
        <taxon>Oligosphaerales</taxon>
        <taxon>Oligosphaeraceae</taxon>
        <taxon>Oligosphaera</taxon>
    </lineage>
</organism>
<evidence type="ECO:0000313" key="13">
    <source>
        <dbReference type="Proteomes" id="UP001238163"/>
    </source>
</evidence>
<dbReference type="Pfam" id="PF02457">
    <property type="entry name" value="DAC"/>
    <property type="match status" value="1"/>
</dbReference>
<dbReference type="EMBL" id="JAUSVL010000001">
    <property type="protein sequence ID" value="MDQ0287962.1"/>
    <property type="molecule type" value="Genomic_DNA"/>
</dbReference>
<keyword evidence="9 10" id="KW-0472">Membrane</keyword>
<reference evidence="12" key="1">
    <citation type="submission" date="2023-07" db="EMBL/GenBank/DDBJ databases">
        <title>Genomic Encyclopedia of Type Strains, Phase IV (KMG-IV): sequencing the most valuable type-strain genomes for metagenomic binning, comparative biology and taxonomic classification.</title>
        <authorList>
            <person name="Goeker M."/>
        </authorList>
    </citation>
    <scope>NUCLEOTIDE SEQUENCE</scope>
    <source>
        <strain evidence="12">DSM 24202</strain>
    </source>
</reference>
<comment type="caution">
    <text evidence="10">Lacks conserved residue(s) required for the propagation of feature annotation.</text>
</comment>
<evidence type="ECO:0000313" key="12">
    <source>
        <dbReference type="EMBL" id="MDQ0287962.1"/>
    </source>
</evidence>